<evidence type="ECO:0000259" key="10">
    <source>
        <dbReference type="Pfam" id="PF00999"/>
    </source>
</evidence>
<dbReference type="GeneID" id="301683913"/>
<keyword evidence="2" id="KW-0813">Transport</keyword>
<evidence type="ECO:0000256" key="8">
    <source>
        <dbReference type="ARBA" id="ARBA00023136"/>
    </source>
</evidence>
<evidence type="ECO:0000313" key="12">
    <source>
        <dbReference type="Proteomes" id="UP000326169"/>
    </source>
</evidence>
<keyword evidence="12" id="KW-1185">Reference proteome</keyword>
<accession>A0A5M3TB55</accession>
<feature type="transmembrane region" description="Helical" evidence="9">
    <location>
        <begin position="88"/>
        <end position="112"/>
    </location>
</feature>
<feature type="transmembrane region" description="Helical" evidence="9">
    <location>
        <begin position="236"/>
        <end position="267"/>
    </location>
</feature>
<evidence type="ECO:0000256" key="5">
    <source>
        <dbReference type="ARBA" id="ARBA00022692"/>
    </source>
</evidence>
<feature type="transmembrane region" description="Helical" evidence="9">
    <location>
        <begin position="375"/>
        <end position="394"/>
    </location>
</feature>
<dbReference type="Proteomes" id="UP000326169">
    <property type="component" value="Unassembled WGS sequence"/>
</dbReference>
<dbReference type="InterPro" id="IPR038770">
    <property type="entry name" value="Na+/solute_symporter_sf"/>
</dbReference>
<evidence type="ECO:0000256" key="7">
    <source>
        <dbReference type="ARBA" id="ARBA00023065"/>
    </source>
</evidence>
<feature type="transmembrane region" description="Helical" evidence="9">
    <location>
        <begin position="307"/>
        <end position="325"/>
    </location>
</feature>
<keyword evidence="6 9" id="KW-1133">Transmembrane helix</keyword>
<dbReference type="PANTHER" id="PTHR32507">
    <property type="entry name" value="NA(+)/H(+) ANTIPORTER 1"/>
    <property type="match status" value="1"/>
</dbReference>
<evidence type="ECO:0000256" key="4">
    <source>
        <dbReference type="ARBA" id="ARBA00022475"/>
    </source>
</evidence>
<gene>
    <name evidence="11" type="ORF">NIES46_31070</name>
</gene>
<dbReference type="RefSeq" id="WP_152088600.1">
    <property type="nucleotide sequence ID" value="NZ_BIMW01000122.1"/>
</dbReference>
<evidence type="ECO:0000256" key="6">
    <source>
        <dbReference type="ARBA" id="ARBA00022989"/>
    </source>
</evidence>
<feature type="transmembrane region" description="Helical" evidence="9">
    <location>
        <begin position="6"/>
        <end position="26"/>
    </location>
</feature>
<evidence type="ECO:0000256" key="3">
    <source>
        <dbReference type="ARBA" id="ARBA00022449"/>
    </source>
</evidence>
<evidence type="ECO:0000256" key="2">
    <source>
        <dbReference type="ARBA" id="ARBA00022448"/>
    </source>
</evidence>
<organism evidence="11 12">
    <name type="scientific">Limnospira platensis NIES-46</name>
    <dbReference type="NCBI Taxonomy" id="1236695"/>
    <lineage>
        <taxon>Bacteria</taxon>
        <taxon>Bacillati</taxon>
        <taxon>Cyanobacteriota</taxon>
        <taxon>Cyanophyceae</taxon>
        <taxon>Oscillatoriophycideae</taxon>
        <taxon>Oscillatoriales</taxon>
        <taxon>Sirenicapillariaceae</taxon>
        <taxon>Limnospira</taxon>
    </lineage>
</organism>
<dbReference type="PANTHER" id="PTHR32507:SF7">
    <property type="entry name" value="K(+)_H(+) ANTIPORTER NHAP2"/>
    <property type="match status" value="1"/>
</dbReference>
<name>A0A5M3TB55_LIMPL</name>
<dbReference type="NCBIfam" id="NF003715">
    <property type="entry name" value="PRK05326.1-2"/>
    <property type="match status" value="1"/>
</dbReference>
<keyword evidence="5 9" id="KW-0812">Transmembrane</keyword>
<dbReference type="Pfam" id="PF00999">
    <property type="entry name" value="Na_H_Exchanger"/>
    <property type="match status" value="1"/>
</dbReference>
<evidence type="ECO:0000256" key="9">
    <source>
        <dbReference type="SAM" id="Phobius"/>
    </source>
</evidence>
<keyword evidence="7" id="KW-0406">Ion transport</keyword>
<keyword evidence="4" id="KW-1003">Cell membrane</keyword>
<comment type="caution">
    <text evidence="11">The sequence shown here is derived from an EMBL/GenBank/DDBJ whole genome shotgun (WGS) entry which is preliminary data.</text>
</comment>
<dbReference type="NCBIfam" id="NF003716">
    <property type="entry name" value="PRK05326.1-3"/>
    <property type="match status" value="1"/>
</dbReference>
<reference evidence="11 12" key="1">
    <citation type="journal article" date="2019" name="J Genomics">
        <title>The Draft Genome of a Hydrogen-producing Cyanobacterium, Arthrospira platensis NIES-46.</title>
        <authorList>
            <person name="Suzuki S."/>
            <person name="Yamaguchi H."/>
            <person name="Kawachi M."/>
        </authorList>
    </citation>
    <scope>NUCLEOTIDE SEQUENCE [LARGE SCALE GENOMIC DNA]</scope>
    <source>
        <strain evidence="11 12">NIES-46</strain>
    </source>
</reference>
<keyword evidence="8 9" id="KW-0472">Membrane</keyword>
<evidence type="ECO:0000313" key="11">
    <source>
        <dbReference type="EMBL" id="GCE95046.1"/>
    </source>
</evidence>
<feature type="domain" description="Cation/H+ exchanger transmembrane" evidence="10">
    <location>
        <begin position="16"/>
        <end position="400"/>
    </location>
</feature>
<feature type="transmembrane region" description="Helical" evidence="9">
    <location>
        <begin position="279"/>
        <end position="301"/>
    </location>
</feature>
<protein>
    <submittedName>
        <fullName evidence="11">Na+/H+ antiporter</fullName>
    </submittedName>
</protein>
<feature type="transmembrane region" description="Helical" evidence="9">
    <location>
        <begin position="194"/>
        <end position="216"/>
    </location>
</feature>
<proteinExistence type="predicted"/>
<feature type="transmembrane region" description="Helical" evidence="9">
    <location>
        <begin position="346"/>
        <end position="369"/>
    </location>
</feature>
<comment type="subcellular location">
    <subcellularLocation>
        <location evidence="1">Cell membrane</location>
        <topology evidence="1">Multi-pass membrane protein</topology>
    </subcellularLocation>
</comment>
<feature type="transmembrane region" description="Helical" evidence="9">
    <location>
        <begin position="58"/>
        <end position="76"/>
    </location>
</feature>
<keyword evidence="3" id="KW-0050">Antiport</keyword>
<dbReference type="InterPro" id="IPR006153">
    <property type="entry name" value="Cation/H_exchanger_TM"/>
</dbReference>
<dbReference type="Gene3D" id="1.20.1530.20">
    <property type="match status" value="1"/>
</dbReference>
<sequence length="409" mass="43229">MIAIEYLSIAIAILLLASVIASKAASRLGVPSLLLFLMIGILAGSEGLGGIKYNNPELTRAVGDMALIIILFSGGLDTKWAKIRPVLIPGLTLATVGVGLTTILLGTFAWFVLGSFSTFNIGVEGLNWNEGLLLGAIISSTDAAAVFSILRSGNLGLRGNLQPLLEFESGSNDPMAALLTVEIVQIVISGEFSFWRLILSVIVQICIGLAMGYGLGKGTVWAIRSMNLTAEGLYSVMTLALTLLTYGLSTVVGGNGFLAAYIAGLVVGNSHLPSAGKNIFSFYEALAWLMQIIMFLTLGLLVFPSQLFPIAAVAIAMGLFLIFVARPIATLSCLSLVKMPIKEKLFVSWVGLRGAVPIVLATFPLTAGIQGANQIFNVIFFMVIISLLVQGLSLSPLAKKLDLMAESEN</sequence>
<feature type="transmembrane region" description="Helical" evidence="9">
    <location>
        <begin position="33"/>
        <end position="52"/>
    </location>
</feature>
<dbReference type="EMBL" id="BIMW01000122">
    <property type="protein sequence ID" value="GCE95046.1"/>
    <property type="molecule type" value="Genomic_DNA"/>
</dbReference>
<evidence type="ECO:0000256" key="1">
    <source>
        <dbReference type="ARBA" id="ARBA00004651"/>
    </source>
</evidence>